<dbReference type="FunFam" id="1.10.238.10:FF:000527">
    <property type="entry name" value="Calmodulin-3"/>
    <property type="match status" value="1"/>
</dbReference>
<dbReference type="Pfam" id="PF13499">
    <property type="entry name" value="EF-hand_7"/>
    <property type="match status" value="2"/>
</dbReference>
<keyword evidence="3" id="KW-0479">Metal-binding</keyword>
<dbReference type="GO" id="GO:0016460">
    <property type="term" value="C:myosin II complex"/>
    <property type="evidence" value="ECO:0007669"/>
    <property type="project" value="TreeGrafter"/>
</dbReference>
<dbReference type="Ensembl" id="ENSSTUT00000036737.1">
    <property type="protein sequence ID" value="ENSSTUP00000035150.1"/>
    <property type="gene ID" value="ENSSTUG00000014899.1"/>
</dbReference>
<name>A0A673YLK7_SALTR</name>
<dbReference type="SMART" id="SM00054">
    <property type="entry name" value="EFh"/>
    <property type="match status" value="3"/>
</dbReference>
<dbReference type="Proteomes" id="UP000472277">
    <property type="component" value="Chromosome 25"/>
</dbReference>
<dbReference type="Gene3D" id="1.10.238.10">
    <property type="entry name" value="EF-hand"/>
    <property type="match status" value="2"/>
</dbReference>
<evidence type="ECO:0000256" key="6">
    <source>
        <dbReference type="ARBA" id="ARBA00037485"/>
    </source>
</evidence>
<dbReference type="GO" id="GO:0005509">
    <property type="term" value="F:calcium ion binding"/>
    <property type="evidence" value="ECO:0007669"/>
    <property type="project" value="InterPro"/>
</dbReference>
<dbReference type="InterPro" id="IPR018247">
    <property type="entry name" value="EF_Hand_1_Ca_BS"/>
</dbReference>
<evidence type="ECO:0000256" key="2">
    <source>
        <dbReference type="ARBA" id="ARBA00022481"/>
    </source>
</evidence>
<dbReference type="PANTHER" id="PTHR23048">
    <property type="entry name" value="MYOSIN LIGHT CHAIN 1, 3"/>
    <property type="match status" value="1"/>
</dbReference>
<evidence type="ECO:0000259" key="7">
    <source>
        <dbReference type="PROSITE" id="PS50222"/>
    </source>
</evidence>
<proteinExistence type="inferred from homology"/>
<evidence type="ECO:0000313" key="8">
    <source>
        <dbReference type="Ensembl" id="ENSSTUP00000035150.1"/>
    </source>
</evidence>
<evidence type="ECO:0000256" key="3">
    <source>
        <dbReference type="ARBA" id="ARBA00022723"/>
    </source>
</evidence>
<dbReference type="CDD" id="cd00051">
    <property type="entry name" value="EFh"/>
    <property type="match status" value="2"/>
</dbReference>
<feature type="domain" description="EF-hand" evidence="7">
    <location>
        <begin position="44"/>
        <end position="79"/>
    </location>
</feature>
<sequence>NDVNVSNEQPFKFKEAFSLFDKDGDGTITTKELGTVMRSLGQNPTEAELQDMINEVDADGNGTIDFPEFLTMMARKMKDTDSEEEIREAFRVFDKDGNGYISAAELRHVMTNLGEKLTDEEVDEMIRELQSTSSLITLYCPIPLFTLYHSSPSSLIPF</sequence>
<accession>A0A673YLK7</accession>
<organism evidence="8 9">
    <name type="scientific">Salmo trutta</name>
    <name type="common">Brown trout</name>
    <dbReference type="NCBI Taxonomy" id="8032"/>
    <lineage>
        <taxon>Eukaryota</taxon>
        <taxon>Metazoa</taxon>
        <taxon>Chordata</taxon>
        <taxon>Craniata</taxon>
        <taxon>Vertebrata</taxon>
        <taxon>Euteleostomi</taxon>
        <taxon>Actinopterygii</taxon>
        <taxon>Neopterygii</taxon>
        <taxon>Teleostei</taxon>
        <taxon>Protacanthopterygii</taxon>
        <taxon>Salmoniformes</taxon>
        <taxon>Salmonidae</taxon>
        <taxon>Salmoninae</taxon>
        <taxon>Salmo</taxon>
    </lineage>
</organism>
<evidence type="ECO:0000256" key="4">
    <source>
        <dbReference type="ARBA" id="ARBA00022737"/>
    </source>
</evidence>
<keyword evidence="2" id="KW-0488">Methylation</keyword>
<evidence type="ECO:0000256" key="1">
    <source>
        <dbReference type="ARBA" id="ARBA00009763"/>
    </source>
</evidence>
<reference evidence="8" key="1">
    <citation type="submission" date="2025-08" db="UniProtKB">
        <authorList>
            <consortium name="Ensembl"/>
        </authorList>
    </citation>
    <scope>IDENTIFICATION</scope>
</reference>
<dbReference type="InterPro" id="IPR050230">
    <property type="entry name" value="CALM/Myosin/TropC-like"/>
</dbReference>
<comment type="function">
    <text evidence="6">Calmodulin acts as part of a calcium signal transduction pathway by mediating the control of a large number of enzymes, ion channels, aquaporins and other proteins through calcium-binding. Calcium-binding is required for the activation of calmodulin. Among the enzymes to be stimulated by the calmodulin-calcium complex are a number of protein kinases, such as myosin light-chain kinases and calmodulin-dependent protein kinase type II (CaMK2), and phosphatases.</text>
</comment>
<keyword evidence="9" id="KW-1185">Reference proteome</keyword>
<dbReference type="PANTHER" id="PTHR23048:SF0">
    <property type="entry name" value="CALMODULIN LIKE 3"/>
    <property type="match status" value="1"/>
</dbReference>
<feature type="domain" description="EF-hand" evidence="7">
    <location>
        <begin position="81"/>
        <end position="116"/>
    </location>
</feature>
<dbReference type="AlphaFoldDB" id="A0A673YLK7"/>
<evidence type="ECO:0000256" key="5">
    <source>
        <dbReference type="ARBA" id="ARBA00022837"/>
    </source>
</evidence>
<dbReference type="InterPro" id="IPR002048">
    <property type="entry name" value="EF_hand_dom"/>
</dbReference>
<dbReference type="PROSITE" id="PS00018">
    <property type="entry name" value="EF_HAND_1"/>
    <property type="match status" value="3"/>
</dbReference>
<dbReference type="PROSITE" id="PS50222">
    <property type="entry name" value="EF_HAND_2"/>
    <property type="match status" value="3"/>
</dbReference>
<dbReference type="GeneTree" id="ENSGT00950000182980"/>
<evidence type="ECO:0000313" key="9">
    <source>
        <dbReference type="Proteomes" id="UP000472277"/>
    </source>
</evidence>
<feature type="domain" description="EF-hand" evidence="7">
    <location>
        <begin position="8"/>
        <end position="43"/>
    </location>
</feature>
<protein>
    <recommendedName>
        <fullName evidence="7">EF-hand domain-containing protein</fullName>
    </recommendedName>
</protein>
<dbReference type="InterPro" id="IPR011992">
    <property type="entry name" value="EF-hand-dom_pair"/>
</dbReference>
<keyword evidence="4" id="KW-0677">Repeat</keyword>
<keyword evidence="5" id="KW-0106">Calcium</keyword>
<dbReference type="SUPFAM" id="SSF47473">
    <property type="entry name" value="EF-hand"/>
    <property type="match status" value="1"/>
</dbReference>
<reference evidence="8" key="2">
    <citation type="submission" date="2025-09" db="UniProtKB">
        <authorList>
            <consortium name="Ensembl"/>
        </authorList>
    </citation>
    <scope>IDENTIFICATION</scope>
</reference>
<gene>
    <name evidence="8" type="primary">calm1</name>
</gene>
<comment type="similarity">
    <text evidence="1">Belongs to the calmodulin family.</text>
</comment>